<sequence precursor="true">MITLKNLKFISIAILLLSSMQFASAGIDENVVAEIASDYYDVYGSPNLIANLACDEVFERGEKGILYVNILNNGQITGFEANEDEIEDDIDEYGETLTRTYMSSELLSDRAITTADSMTATLSLVDPDAPIKIEQDTLLLGSLNAGKSLSTPAEFPIEIYDNAKAGTYDLQLYIAYRSQKDSAVTPPYGDTNYWYEDMNQTMILQVVVEEEPYFRIDNVESDLRAGDEKTINVTYTNTGEQIARECIARISVVDPFTTTDDQAYLGDMHPGESRTAIFDLNVAKDATVKEYSISSEIKYKDEQDKSQYSDNLKLPVYVGPAESLNASVAVGLVLLVGIIGTPVYMISRKRKQNNYKKYLDNKETKANDK</sequence>
<proteinExistence type="predicted"/>
<dbReference type="HOGENOM" id="CLU_028008_0_0_2"/>
<dbReference type="PANTHER" id="PTHR35902:SF3">
    <property type="entry name" value="NPCBM-ASSOCIATED, NEW3 DOMAIN OF ALPHA-GALACTOSIDASE"/>
    <property type="match status" value="1"/>
</dbReference>
<name>L0L231_METHD</name>
<dbReference type="RefSeq" id="WP_015325484.1">
    <property type="nucleotide sequence ID" value="NC_019977.1"/>
</dbReference>
<dbReference type="OrthoDB" id="56770at2157"/>
<protein>
    <recommendedName>
        <fullName evidence="4">S-layer domain-containing protein</fullName>
    </recommendedName>
</protein>
<dbReference type="KEGG" id="mhz:Metho_2156"/>
<gene>
    <name evidence="2" type="ordered locus">Metho_2156</name>
</gene>
<dbReference type="PANTHER" id="PTHR35902">
    <property type="entry name" value="S-LAYER DOMAIN-LIKE PROTEIN-RELATED"/>
    <property type="match status" value="1"/>
</dbReference>
<evidence type="ECO:0008006" key="4">
    <source>
        <dbReference type="Google" id="ProtNLM"/>
    </source>
</evidence>
<keyword evidence="1" id="KW-1133">Transmembrane helix</keyword>
<dbReference type="EMBL" id="CP003362">
    <property type="protein sequence ID" value="AGB50319.1"/>
    <property type="molecule type" value="Genomic_DNA"/>
</dbReference>
<keyword evidence="1" id="KW-0812">Transmembrane</keyword>
<dbReference type="STRING" id="867904.Metho_2156"/>
<evidence type="ECO:0000313" key="2">
    <source>
        <dbReference type="EMBL" id="AGB50319.1"/>
    </source>
</evidence>
<accession>L0L231</accession>
<evidence type="ECO:0000313" key="3">
    <source>
        <dbReference type="Proteomes" id="UP000010866"/>
    </source>
</evidence>
<reference evidence="3" key="1">
    <citation type="submission" date="2012-02" db="EMBL/GenBank/DDBJ databases">
        <title>Complete sequence of chromosome of Methanomethylovorans hollandica DSM 15978.</title>
        <authorList>
            <person name="Lucas S."/>
            <person name="Copeland A."/>
            <person name="Lapidus A."/>
            <person name="Glavina del Rio T."/>
            <person name="Dalin E."/>
            <person name="Tice H."/>
            <person name="Bruce D."/>
            <person name="Goodwin L."/>
            <person name="Pitluck S."/>
            <person name="Peters L."/>
            <person name="Mikhailova N."/>
            <person name="Held B."/>
            <person name="Kyrpides N."/>
            <person name="Mavromatis K."/>
            <person name="Ivanova N."/>
            <person name="Brettin T."/>
            <person name="Detter J.C."/>
            <person name="Han C."/>
            <person name="Larimer F."/>
            <person name="Land M."/>
            <person name="Hauser L."/>
            <person name="Markowitz V."/>
            <person name="Cheng J.-F."/>
            <person name="Hugenholtz P."/>
            <person name="Woyke T."/>
            <person name="Wu D."/>
            <person name="Spring S."/>
            <person name="Schroeder M."/>
            <person name="Brambilla E."/>
            <person name="Klenk H.-P."/>
            <person name="Eisen J.A."/>
        </authorList>
    </citation>
    <scope>NUCLEOTIDE SEQUENCE [LARGE SCALE GENOMIC DNA]</scope>
    <source>
        <strain evidence="3">DSM 15978 / NBRC 107637 / DMS1</strain>
    </source>
</reference>
<dbReference type="AlphaFoldDB" id="L0L231"/>
<keyword evidence="3" id="KW-1185">Reference proteome</keyword>
<dbReference type="Proteomes" id="UP000010866">
    <property type="component" value="Chromosome"/>
</dbReference>
<keyword evidence="1" id="KW-0472">Membrane</keyword>
<dbReference type="GeneID" id="14406669"/>
<evidence type="ECO:0000256" key="1">
    <source>
        <dbReference type="SAM" id="Phobius"/>
    </source>
</evidence>
<organism evidence="2 3">
    <name type="scientific">Methanomethylovorans hollandica (strain DSM 15978 / NBRC 107637 / DMS1)</name>
    <dbReference type="NCBI Taxonomy" id="867904"/>
    <lineage>
        <taxon>Archaea</taxon>
        <taxon>Methanobacteriati</taxon>
        <taxon>Methanobacteriota</taxon>
        <taxon>Stenosarchaea group</taxon>
        <taxon>Methanomicrobia</taxon>
        <taxon>Methanosarcinales</taxon>
        <taxon>Methanosarcinaceae</taxon>
        <taxon>Methanomethylovorans</taxon>
    </lineage>
</organism>
<feature type="transmembrane region" description="Helical" evidence="1">
    <location>
        <begin position="326"/>
        <end position="347"/>
    </location>
</feature>